<comment type="caution">
    <text evidence="9">The sequence shown here is derived from an EMBL/GenBank/DDBJ whole genome shotgun (WGS) entry which is preliminary data.</text>
</comment>
<feature type="transmembrane region" description="Helical" evidence="7">
    <location>
        <begin position="129"/>
        <end position="149"/>
    </location>
</feature>
<dbReference type="PANTHER" id="PTHR30151">
    <property type="entry name" value="ALKANE SULFONATE ABC TRANSPORTER-RELATED, MEMBRANE SUBUNIT"/>
    <property type="match status" value="1"/>
</dbReference>
<feature type="transmembrane region" description="Helical" evidence="7">
    <location>
        <begin position="225"/>
        <end position="247"/>
    </location>
</feature>
<evidence type="ECO:0000313" key="9">
    <source>
        <dbReference type="EMBL" id="KAB1662478.1"/>
    </source>
</evidence>
<dbReference type="CDD" id="cd06261">
    <property type="entry name" value="TM_PBP2"/>
    <property type="match status" value="1"/>
</dbReference>
<evidence type="ECO:0000256" key="2">
    <source>
        <dbReference type="ARBA" id="ARBA00022448"/>
    </source>
</evidence>
<evidence type="ECO:0000313" key="10">
    <source>
        <dbReference type="Proteomes" id="UP000467240"/>
    </source>
</evidence>
<protein>
    <submittedName>
        <fullName evidence="9">ABC transporter permease</fullName>
    </submittedName>
</protein>
<dbReference type="InterPro" id="IPR000515">
    <property type="entry name" value="MetI-like"/>
</dbReference>
<dbReference type="InterPro" id="IPR035906">
    <property type="entry name" value="MetI-like_sf"/>
</dbReference>
<proteinExistence type="inferred from homology"/>
<evidence type="ECO:0000256" key="5">
    <source>
        <dbReference type="ARBA" id="ARBA00022989"/>
    </source>
</evidence>
<comment type="similarity">
    <text evidence="7">Belongs to the binding-protein-dependent transport system permease family.</text>
</comment>
<evidence type="ECO:0000259" key="8">
    <source>
        <dbReference type="PROSITE" id="PS50928"/>
    </source>
</evidence>
<dbReference type="Proteomes" id="UP000467240">
    <property type="component" value="Unassembled WGS sequence"/>
</dbReference>
<dbReference type="EMBL" id="WBJZ01000001">
    <property type="protein sequence ID" value="KAB1662478.1"/>
    <property type="molecule type" value="Genomic_DNA"/>
</dbReference>
<organism evidence="9 10">
    <name type="scientific">Pseudoclavibacter chungangensis</name>
    <dbReference type="NCBI Taxonomy" id="587635"/>
    <lineage>
        <taxon>Bacteria</taxon>
        <taxon>Bacillati</taxon>
        <taxon>Actinomycetota</taxon>
        <taxon>Actinomycetes</taxon>
        <taxon>Micrococcales</taxon>
        <taxon>Microbacteriaceae</taxon>
        <taxon>Pseudoclavibacter</taxon>
    </lineage>
</organism>
<dbReference type="AlphaFoldDB" id="A0A7J5C1H8"/>
<evidence type="ECO:0000256" key="1">
    <source>
        <dbReference type="ARBA" id="ARBA00004651"/>
    </source>
</evidence>
<dbReference type="SUPFAM" id="SSF161098">
    <property type="entry name" value="MetI-like"/>
    <property type="match status" value="1"/>
</dbReference>
<sequence length="275" mass="29019">MQSSPFSARNARVLAPVVLGFVVLVLWQLASWAGLVAEQFLPSPLHLAARFWRELTVGPLLPYAGTTLLEAVVGSLIAVLVAVPLGYLVARVPLVDTAASPYIAASQAIPAIAVAPLLVLWIGYGLAPIAILCAITAFFPMLITTVLGVRQLPDDVLEAARLDGANTWQTLWWVETPLALPSVLAGIRAGVTLSITGAVVGEFTMGGQGLGMLLTLHRDANDTEGLFATLLMLIALAVALFTALRLVELWLAVRHPRTPLLVPEPDPDPAHGAAS</sequence>
<comment type="subcellular location">
    <subcellularLocation>
        <location evidence="1 7">Cell membrane</location>
        <topology evidence="1 7">Multi-pass membrane protein</topology>
    </subcellularLocation>
</comment>
<feature type="transmembrane region" description="Helical" evidence="7">
    <location>
        <begin position="185"/>
        <end position="205"/>
    </location>
</feature>
<reference evidence="9 10" key="1">
    <citation type="submission" date="2019-09" db="EMBL/GenBank/DDBJ databases">
        <title>Phylogeny of genus Pseudoclavibacter and closely related genus.</title>
        <authorList>
            <person name="Li Y."/>
        </authorList>
    </citation>
    <scope>NUCLEOTIDE SEQUENCE [LARGE SCALE GENOMIC DNA]</scope>
    <source>
        <strain evidence="9 10">DSM 23821</strain>
    </source>
</reference>
<dbReference type="Gene3D" id="1.10.3720.10">
    <property type="entry name" value="MetI-like"/>
    <property type="match status" value="1"/>
</dbReference>
<keyword evidence="4 7" id="KW-0812">Transmembrane</keyword>
<feature type="transmembrane region" description="Helical" evidence="7">
    <location>
        <begin position="68"/>
        <end position="90"/>
    </location>
</feature>
<dbReference type="OrthoDB" id="3574452at2"/>
<dbReference type="Pfam" id="PF00528">
    <property type="entry name" value="BPD_transp_1"/>
    <property type="match status" value="1"/>
</dbReference>
<feature type="transmembrane region" description="Helical" evidence="7">
    <location>
        <begin position="102"/>
        <end position="123"/>
    </location>
</feature>
<dbReference type="RefSeq" id="WP_158038910.1">
    <property type="nucleotide sequence ID" value="NZ_JACCFV010000001.1"/>
</dbReference>
<keyword evidence="5 7" id="KW-1133">Transmembrane helix</keyword>
<dbReference type="PANTHER" id="PTHR30151:SF20">
    <property type="entry name" value="ABC TRANSPORTER PERMEASE PROTEIN HI_0355-RELATED"/>
    <property type="match status" value="1"/>
</dbReference>
<evidence type="ECO:0000256" key="3">
    <source>
        <dbReference type="ARBA" id="ARBA00022475"/>
    </source>
</evidence>
<dbReference type="GO" id="GO:0005886">
    <property type="term" value="C:plasma membrane"/>
    <property type="evidence" value="ECO:0007669"/>
    <property type="project" value="UniProtKB-SubCell"/>
</dbReference>
<name>A0A7J5C1H8_9MICO</name>
<evidence type="ECO:0000256" key="7">
    <source>
        <dbReference type="RuleBase" id="RU363032"/>
    </source>
</evidence>
<dbReference type="PROSITE" id="PS50928">
    <property type="entry name" value="ABC_TM1"/>
    <property type="match status" value="1"/>
</dbReference>
<dbReference type="GO" id="GO:0055085">
    <property type="term" value="P:transmembrane transport"/>
    <property type="evidence" value="ECO:0007669"/>
    <property type="project" value="InterPro"/>
</dbReference>
<keyword evidence="10" id="KW-1185">Reference proteome</keyword>
<gene>
    <name evidence="9" type="ORF">F8O01_00575</name>
</gene>
<accession>A0A7J5C1H8</accession>
<evidence type="ECO:0000256" key="6">
    <source>
        <dbReference type="ARBA" id="ARBA00023136"/>
    </source>
</evidence>
<keyword evidence="2 7" id="KW-0813">Transport</keyword>
<keyword evidence="3" id="KW-1003">Cell membrane</keyword>
<feature type="domain" description="ABC transmembrane type-1" evidence="8">
    <location>
        <begin position="64"/>
        <end position="245"/>
    </location>
</feature>
<evidence type="ECO:0000256" key="4">
    <source>
        <dbReference type="ARBA" id="ARBA00022692"/>
    </source>
</evidence>
<feature type="transmembrane region" description="Helical" evidence="7">
    <location>
        <begin position="12"/>
        <end position="35"/>
    </location>
</feature>
<keyword evidence="6 7" id="KW-0472">Membrane</keyword>